<feature type="domain" description="Minor tail T" evidence="1">
    <location>
        <begin position="11"/>
        <end position="88"/>
    </location>
</feature>
<evidence type="ECO:0000313" key="2">
    <source>
        <dbReference type="EMBL" id="KRU23543.1"/>
    </source>
</evidence>
<sequence>MTVAELSAKLSNDELVEWMAYYSFDPWGGYRSDVQTARLEAVAAGYKGSLSEILAFNPDPLPPDEIERRERAAQIAKLERQTAQMAAMFDLAE</sequence>
<dbReference type="RefSeq" id="WP_058023702.1">
    <property type="nucleotide sequence ID" value="NZ_LNDJ01000013.1"/>
</dbReference>
<keyword evidence="3" id="KW-1185">Reference proteome</keyword>
<dbReference type="Pfam" id="PF06223">
    <property type="entry name" value="Phage_tail_T"/>
    <property type="match status" value="1"/>
</dbReference>
<name>A0A0T6DV53_9GAMM</name>
<dbReference type="STRING" id="554343.AS194_04020"/>
<evidence type="ECO:0000313" key="3">
    <source>
        <dbReference type="Proteomes" id="UP000051202"/>
    </source>
</evidence>
<dbReference type="EMBL" id="LNDJ01000013">
    <property type="protein sequence ID" value="KRU23543.1"/>
    <property type="molecule type" value="Genomic_DNA"/>
</dbReference>
<dbReference type="InterPro" id="IPR009350">
    <property type="entry name" value="Phage_tail_T"/>
</dbReference>
<organism evidence="2 3">
    <name type="scientific">Psychrobacter piscatorii</name>
    <dbReference type="NCBI Taxonomy" id="554343"/>
    <lineage>
        <taxon>Bacteria</taxon>
        <taxon>Pseudomonadati</taxon>
        <taxon>Pseudomonadota</taxon>
        <taxon>Gammaproteobacteria</taxon>
        <taxon>Moraxellales</taxon>
        <taxon>Moraxellaceae</taxon>
        <taxon>Psychrobacter</taxon>
    </lineage>
</organism>
<gene>
    <name evidence="2" type="ORF">AS194_04020</name>
</gene>
<proteinExistence type="predicted"/>
<protein>
    <recommendedName>
        <fullName evidence="1">Minor tail T domain-containing protein</fullName>
    </recommendedName>
</protein>
<accession>A0A0T6DV53</accession>
<comment type="caution">
    <text evidence="2">The sequence shown here is derived from an EMBL/GenBank/DDBJ whole genome shotgun (WGS) entry which is preliminary data.</text>
</comment>
<dbReference type="AlphaFoldDB" id="A0A0T6DV53"/>
<evidence type="ECO:0000259" key="1">
    <source>
        <dbReference type="Pfam" id="PF06223"/>
    </source>
</evidence>
<dbReference type="Proteomes" id="UP000051202">
    <property type="component" value="Unassembled WGS sequence"/>
</dbReference>
<reference evidence="2 3" key="1">
    <citation type="submission" date="2015-11" db="EMBL/GenBank/DDBJ databases">
        <title>Permanent draft genome of Psychrobacter piscatorii LQ58.</title>
        <authorList>
            <person name="Zhou M."/>
            <person name="Dong B."/>
            <person name="Liu Q."/>
        </authorList>
    </citation>
    <scope>NUCLEOTIDE SEQUENCE [LARGE SCALE GENOMIC DNA]</scope>
    <source>
        <strain evidence="2 3">LQ58</strain>
    </source>
</reference>